<gene>
    <name evidence="2" type="ORF">H8Z83_09650</name>
</gene>
<organism evidence="2 3">
    <name type="scientific">Dysosmobacter segnis</name>
    <dbReference type="NCBI Taxonomy" id="2763042"/>
    <lineage>
        <taxon>Bacteria</taxon>
        <taxon>Bacillati</taxon>
        <taxon>Bacillota</taxon>
        <taxon>Clostridia</taxon>
        <taxon>Eubacteriales</taxon>
        <taxon>Oscillospiraceae</taxon>
        <taxon>Dysosmobacter</taxon>
    </lineage>
</organism>
<comment type="caution">
    <text evidence="2">The sequence shown here is derived from an EMBL/GenBank/DDBJ whole genome shotgun (WGS) entry which is preliminary data.</text>
</comment>
<sequence>MRSTALHGRFPIRLLAEPAIPLYTNLDSETFPIGTIKELYRLRWGIETSFREFKYTIGLSCLHGKKTDFLLQEVLKMLYTQTVLAFARKTTAGVRTFFWTYLM</sequence>
<dbReference type="Pfam" id="PF01609">
    <property type="entry name" value="DDE_Tnp_1"/>
    <property type="match status" value="1"/>
</dbReference>
<dbReference type="GO" id="GO:0004803">
    <property type="term" value="F:transposase activity"/>
    <property type="evidence" value="ECO:0007669"/>
    <property type="project" value="InterPro"/>
</dbReference>
<name>A0A923MHU7_9FIRM</name>
<dbReference type="GO" id="GO:0006313">
    <property type="term" value="P:DNA transposition"/>
    <property type="evidence" value="ECO:0007669"/>
    <property type="project" value="InterPro"/>
</dbReference>
<evidence type="ECO:0000259" key="1">
    <source>
        <dbReference type="Pfam" id="PF01609"/>
    </source>
</evidence>
<protein>
    <submittedName>
        <fullName evidence="2">Transposase</fullName>
    </submittedName>
</protein>
<keyword evidence="3" id="KW-1185">Reference proteome</keyword>
<dbReference type="InterPro" id="IPR002559">
    <property type="entry name" value="Transposase_11"/>
</dbReference>
<proteinExistence type="predicted"/>
<dbReference type="Proteomes" id="UP000620327">
    <property type="component" value="Unassembled WGS sequence"/>
</dbReference>
<evidence type="ECO:0000313" key="2">
    <source>
        <dbReference type="EMBL" id="MBC5770583.1"/>
    </source>
</evidence>
<evidence type="ECO:0000313" key="3">
    <source>
        <dbReference type="Proteomes" id="UP000620327"/>
    </source>
</evidence>
<dbReference type="GO" id="GO:0003677">
    <property type="term" value="F:DNA binding"/>
    <property type="evidence" value="ECO:0007669"/>
    <property type="project" value="InterPro"/>
</dbReference>
<accession>A0A923MHU7</accession>
<dbReference type="SUPFAM" id="SSF53098">
    <property type="entry name" value="Ribonuclease H-like"/>
    <property type="match status" value="1"/>
</dbReference>
<dbReference type="InterPro" id="IPR012337">
    <property type="entry name" value="RNaseH-like_sf"/>
</dbReference>
<feature type="domain" description="Transposase IS4-like" evidence="1">
    <location>
        <begin position="23"/>
        <end position="68"/>
    </location>
</feature>
<dbReference type="AlphaFoldDB" id="A0A923MHU7"/>
<dbReference type="EMBL" id="JACOQI010000008">
    <property type="protein sequence ID" value="MBC5770583.1"/>
    <property type="molecule type" value="Genomic_DNA"/>
</dbReference>
<reference evidence="2" key="1">
    <citation type="submission" date="2020-08" db="EMBL/GenBank/DDBJ databases">
        <title>Genome public.</title>
        <authorList>
            <person name="Liu C."/>
            <person name="Sun Q."/>
        </authorList>
    </citation>
    <scope>NUCLEOTIDE SEQUENCE</scope>
    <source>
        <strain evidence="2">BX15</strain>
    </source>
</reference>